<dbReference type="Pfam" id="PF19407">
    <property type="entry name" value="DUF5979"/>
    <property type="match status" value="2"/>
</dbReference>
<feature type="domain" description="DUF5979" evidence="1">
    <location>
        <begin position="124"/>
        <end position="202"/>
    </location>
</feature>
<proteinExistence type="predicted"/>
<organism evidence="2 3">
    <name type="scientific">Tsukamurella conjunctivitidis</name>
    <dbReference type="NCBI Taxonomy" id="2592068"/>
    <lineage>
        <taxon>Bacteria</taxon>
        <taxon>Bacillati</taxon>
        <taxon>Actinomycetota</taxon>
        <taxon>Actinomycetes</taxon>
        <taxon>Mycobacteriales</taxon>
        <taxon>Tsukamurellaceae</taxon>
        <taxon>Tsukamurella</taxon>
    </lineage>
</organism>
<protein>
    <submittedName>
        <fullName evidence="2">Peptidase</fullName>
    </submittedName>
</protein>
<sequence>MKLTNTAQLGAVQVSKALDGAAASRVDKGRTYTVTAHIDTTALGSNVPEQKDRTVDLTAGSPVVLNDIPVGATVTFSESRPGDDDTFTWSDPTFSPESVVVGADASTPAAVTVTNHVERSVGTFSVKKIVTGAQADNPAVPDSVTVTASWNQEGASGSKTLTLPTDGTPVPLGENLLVGTQVTLTETPLADGSSIAWGAPGWTGERVAIDGTS</sequence>
<feature type="domain" description="DUF5979" evidence="1">
    <location>
        <begin position="12"/>
        <end position="117"/>
    </location>
</feature>
<dbReference type="EMBL" id="VIGX01000094">
    <property type="protein sequence ID" value="TWS23152.1"/>
    <property type="molecule type" value="Genomic_DNA"/>
</dbReference>
<dbReference type="RefSeq" id="WP_231706789.1">
    <property type="nucleotide sequence ID" value="NZ_VIGX01000094.1"/>
</dbReference>
<comment type="caution">
    <text evidence="2">The sequence shown here is derived from an EMBL/GenBank/DDBJ whole genome shotgun (WGS) entry which is preliminary data.</text>
</comment>
<feature type="non-terminal residue" evidence="2">
    <location>
        <position position="213"/>
    </location>
</feature>
<evidence type="ECO:0000313" key="3">
    <source>
        <dbReference type="Proteomes" id="UP000319375"/>
    </source>
</evidence>
<dbReference type="Proteomes" id="UP000319375">
    <property type="component" value="Unassembled WGS sequence"/>
</dbReference>
<keyword evidence="3" id="KW-1185">Reference proteome</keyword>
<accession>A0A5C5RKK2</accession>
<reference evidence="2 3" key="1">
    <citation type="submission" date="2019-06" db="EMBL/GenBank/DDBJ databases">
        <title>Tsukamurella conjunctivitidis sp. nov., Tsukamurella assacharolytica sp. nov. and Tsukamurella sputae sp. nov. isolated from patients with conjunctivitis, bacteraemia (lymphoma) and respiratory infection (sputum) in Hong Kong.</title>
        <authorList>
            <person name="Teng J.L.L."/>
            <person name="Lee H.H."/>
            <person name="Fong J.Y.H."/>
            <person name="Fok K.M.N."/>
            <person name="Lau S.K.P."/>
            <person name="Woo P.C.Y."/>
        </authorList>
    </citation>
    <scope>NUCLEOTIDE SEQUENCE [LARGE SCALE GENOMIC DNA]</scope>
    <source>
        <strain evidence="2 3">HKU72</strain>
    </source>
</reference>
<name>A0A5C5RKK2_9ACTN</name>
<evidence type="ECO:0000259" key="1">
    <source>
        <dbReference type="Pfam" id="PF19407"/>
    </source>
</evidence>
<dbReference type="InterPro" id="IPR046022">
    <property type="entry name" value="DUF5979"/>
</dbReference>
<dbReference type="AlphaFoldDB" id="A0A5C5RKK2"/>
<evidence type="ECO:0000313" key="2">
    <source>
        <dbReference type="EMBL" id="TWS23152.1"/>
    </source>
</evidence>
<gene>
    <name evidence="2" type="ORF">FK530_24525</name>
</gene>